<dbReference type="CDD" id="cd07765">
    <property type="entry name" value="KRAB_A-box"/>
    <property type="match status" value="1"/>
</dbReference>
<dbReference type="SUPFAM" id="SSF109640">
    <property type="entry name" value="KRAB domain (Kruppel-associated box)"/>
    <property type="match status" value="1"/>
</dbReference>
<reference evidence="3" key="1">
    <citation type="journal article" date="1999" name="Methods Enzymol.">
        <title>High-efficiency full-length cDNA cloning.</title>
        <authorList>
            <person name="Carninci P."/>
            <person name="Hayashizaki Y."/>
        </authorList>
    </citation>
    <scope>NUCLEOTIDE SEQUENCE</scope>
    <source>
        <strain evidence="3">DBA/2</strain>
    </source>
</reference>
<evidence type="ECO:0000256" key="1">
    <source>
        <dbReference type="SAM" id="MobiDB-lite"/>
    </source>
</evidence>
<dbReference type="Gene3D" id="6.10.140.140">
    <property type="match status" value="1"/>
</dbReference>
<sequence length="64" mass="7452">MGSVSFQDVAVTFTVEEWALLDPSQKKLHKDVMEETFRNLAAIGKTQEGQNIDEDHRYSRRNQR</sequence>
<dbReference type="Proteomes" id="UP000000589">
    <property type="component" value="Chromosome 8"/>
</dbReference>
<dbReference type="SMR" id="Q3THF1"/>
<dbReference type="GeneTree" id="ENSGT00950000182755"/>
<evidence type="ECO:0000313" key="5">
    <source>
        <dbReference type="MGI" id="MGI:2384299"/>
    </source>
</evidence>
<accession>Q3THF1</accession>
<evidence type="ECO:0000313" key="6">
    <source>
        <dbReference type="Proteomes" id="UP000000589"/>
    </source>
</evidence>
<dbReference type="MGI" id="MGI:2384299">
    <property type="gene designation" value="Zfp709"/>
</dbReference>
<reference evidence="3" key="4">
    <citation type="journal article" date="2001" name="Nature">
        <title>Functional annotation of a full-length mouse cDNA collection.</title>
        <authorList>
            <consortium name="The RIKEN Genome Exploration Research Group Phase II Team and the FANTOM Consortium"/>
        </authorList>
    </citation>
    <scope>NUCLEOTIDE SEQUENCE</scope>
    <source>
        <strain evidence="3">DBA/2</strain>
    </source>
</reference>
<dbReference type="AlphaFoldDB" id="Q3THF1"/>
<name>Q3THF1_MOUSE</name>
<feature type="region of interest" description="Disordered" evidence="1">
    <location>
        <begin position="44"/>
        <end position="64"/>
    </location>
</feature>
<dbReference type="AGR" id="MGI:2384299"/>
<gene>
    <name evidence="4 5" type="primary">Zfp709</name>
    <name evidence="5" type="synonym">BC021921</name>
</gene>
<reference evidence="4" key="11">
    <citation type="submission" date="2025-05" db="UniProtKB">
        <authorList>
            <consortium name="Ensembl"/>
        </authorList>
    </citation>
    <scope>IDENTIFICATION</scope>
    <source>
        <strain evidence="4">C57BL/6J</strain>
    </source>
</reference>
<dbReference type="Ensembl" id="ENSMUST00000188374.7">
    <property type="protein sequence ID" value="ENSMUSP00000141000.2"/>
    <property type="gene ID" value="ENSMUSG00000056019.13"/>
</dbReference>
<dbReference type="InterPro" id="IPR001909">
    <property type="entry name" value="KRAB"/>
</dbReference>
<dbReference type="HOGENOM" id="CLU_002678_69_14_1"/>
<evidence type="ECO:0000259" key="2">
    <source>
        <dbReference type="PROSITE" id="PS50805"/>
    </source>
</evidence>
<reference evidence="3" key="3">
    <citation type="journal article" date="2000" name="Genome Res.">
        <title>RIKEN integrated sequence analysis (RISA) system--384-format sequencing pipeline with 384 multicapillary sequencer.</title>
        <authorList>
            <person name="Shibata K."/>
            <person name="Itoh M."/>
            <person name="Aizawa K."/>
            <person name="Nagaoka S."/>
            <person name="Sasaki N."/>
            <person name="Carninci P."/>
            <person name="Konno H."/>
            <person name="Akiyama J."/>
            <person name="Nishi K."/>
            <person name="Kitsunai T."/>
            <person name="Tashiro H."/>
            <person name="Itoh M."/>
            <person name="Sumi N."/>
            <person name="Ishii Y."/>
            <person name="Nakamura S."/>
            <person name="Hazama M."/>
            <person name="Nishine T."/>
            <person name="Harada A."/>
            <person name="Yamamoto R."/>
            <person name="Matsumoto H."/>
            <person name="Sakaguchi S."/>
            <person name="Ikegami T."/>
            <person name="Kashiwagi K."/>
            <person name="Fujiwake S."/>
            <person name="Inoue K."/>
            <person name="Togawa Y."/>
            <person name="Izawa M."/>
            <person name="Ohara E."/>
            <person name="Watahiki M."/>
            <person name="Yoneda Y."/>
            <person name="Ishikawa T."/>
            <person name="Ozawa K."/>
            <person name="Tanaka T."/>
            <person name="Matsuura S."/>
            <person name="Kawai J."/>
            <person name="Okazaki Y."/>
            <person name="Muramatsu M."/>
            <person name="Inoue Y."/>
            <person name="Kira A."/>
            <person name="Hayashizaki Y."/>
        </authorList>
    </citation>
    <scope>NUCLEOTIDE SEQUENCE</scope>
    <source>
        <strain evidence="3">DBA/2</strain>
    </source>
</reference>
<reference evidence="3" key="8">
    <citation type="journal article" date="2005" name="Science">
        <title>Antisense Transcription in the Mammalian Transcriptome.</title>
        <authorList>
            <consortium name="RIKEN Genome Exploration Research Group and Genome Science Group (Genome Network Project Core Group) and the FANTOM Consortium"/>
        </authorList>
    </citation>
    <scope>NUCLEOTIDE SEQUENCE</scope>
    <source>
        <strain evidence="3">DBA/2</strain>
    </source>
</reference>
<organism evidence="3">
    <name type="scientific">Mus musculus</name>
    <name type="common">Mouse</name>
    <dbReference type="NCBI Taxonomy" id="10090"/>
    <lineage>
        <taxon>Eukaryota</taxon>
        <taxon>Metazoa</taxon>
        <taxon>Chordata</taxon>
        <taxon>Craniata</taxon>
        <taxon>Vertebrata</taxon>
        <taxon>Euteleostomi</taxon>
        <taxon>Mammalia</taxon>
        <taxon>Eutheria</taxon>
        <taxon>Euarchontoglires</taxon>
        <taxon>Glires</taxon>
        <taxon>Rodentia</taxon>
        <taxon>Myomorpha</taxon>
        <taxon>Muroidea</taxon>
        <taxon>Muridae</taxon>
        <taxon>Murinae</taxon>
        <taxon>Mus</taxon>
        <taxon>Mus</taxon>
    </lineage>
</organism>
<evidence type="ECO:0000313" key="4">
    <source>
        <dbReference type="Ensembl" id="ENSMUSP00000141000.2"/>
    </source>
</evidence>
<dbReference type="SMART" id="SM00349">
    <property type="entry name" value="KRAB"/>
    <property type="match status" value="1"/>
</dbReference>
<dbReference type="PROSITE" id="PS50805">
    <property type="entry name" value="KRAB"/>
    <property type="match status" value="1"/>
</dbReference>
<dbReference type="VEuPathDB" id="HostDB:ENSMUSG00000056019"/>
<reference evidence="3" key="5">
    <citation type="journal article" date="2002" name="Nature">
        <title>Analysis of the mouse transcriptome based on functional annotation of 60,770 full-length cDNAs.</title>
        <authorList>
            <consortium name="The FANTOM Consortium and the RIKEN Genome Exploration Research Group Phase I and II Team"/>
        </authorList>
    </citation>
    <scope>NUCLEOTIDE SEQUENCE</scope>
    <source>
        <strain evidence="3">DBA/2</strain>
    </source>
</reference>
<reference evidence="3" key="6">
    <citation type="submission" date="2004-04" db="EMBL/GenBank/DDBJ databases">
        <authorList>
            <person name="Arakawa T."/>
            <person name="Carninci P."/>
            <person name="Fukuda S."/>
            <person name="Hashizume W."/>
            <person name="Hayashida K."/>
            <person name="Hori F."/>
            <person name="Iida J."/>
            <person name="Imamura K."/>
            <person name="Imotani K."/>
            <person name="Itoh M."/>
            <person name="Kanagawa S."/>
            <person name="Kawai J."/>
            <person name="Kojima M."/>
            <person name="Konno H."/>
            <person name="Murata M."/>
            <person name="Nakamura M."/>
            <person name="Ninomiya N."/>
            <person name="Nishiyori H."/>
            <person name="Nomura K."/>
            <person name="Ohno M."/>
            <person name="Sakazume N."/>
            <person name="Sano H."/>
            <person name="Sasaki D."/>
            <person name="Shibata K."/>
            <person name="Shiraki T."/>
            <person name="Tagami M."/>
            <person name="Tagami Y."/>
            <person name="Waki K."/>
            <person name="Watahiki A."/>
            <person name="Muramatsu M."/>
            <person name="Hayashizaki Y."/>
        </authorList>
    </citation>
    <scope>NUCLEOTIDE SEQUENCE</scope>
    <source>
        <strain evidence="3">DBA/2</strain>
    </source>
</reference>
<dbReference type="PANTHER" id="PTHR23232:SF158">
    <property type="entry name" value="KRAB DOMAIN-CONTAINING PROTEIN 5"/>
    <property type="match status" value="1"/>
</dbReference>
<dbReference type="OMA" id="RQSIRMH"/>
<dbReference type="InterPro" id="IPR050169">
    <property type="entry name" value="Krueppel_C2H2_ZnF"/>
</dbReference>
<dbReference type="PANTHER" id="PTHR23232">
    <property type="entry name" value="KRAB DOMAIN C2H2 ZINC FINGER"/>
    <property type="match status" value="1"/>
</dbReference>
<protein>
    <submittedName>
        <fullName evidence="4">Zinc finger protein 709</fullName>
    </submittedName>
</protein>
<reference evidence="4" key="10">
    <citation type="journal article" date="2011" name="PLoS Biol.">
        <title>Modernizing reference genome assemblies.</title>
        <authorList>
            <person name="Church D.M."/>
            <person name="Schneider V.A."/>
            <person name="Graves T."/>
            <person name="Auger K."/>
            <person name="Cunningham F."/>
            <person name="Bouk N."/>
            <person name="Chen H.C."/>
            <person name="Agarwala R."/>
            <person name="McLaren W.M."/>
            <person name="Ritchie G.R."/>
            <person name="Albracht D."/>
            <person name="Kremitzki M."/>
            <person name="Rock S."/>
            <person name="Kotkiewicz H."/>
            <person name="Kremitzki C."/>
            <person name="Wollam A."/>
            <person name="Trani L."/>
            <person name="Fulton L."/>
            <person name="Fulton R."/>
            <person name="Matthews L."/>
            <person name="Whitehead S."/>
            <person name="Chow W."/>
            <person name="Torrance J."/>
            <person name="Dunn M."/>
            <person name="Harden G."/>
            <person name="Threadgold G."/>
            <person name="Wood J."/>
            <person name="Collins J."/>
            <person name="Heath P."/>
            <person name="Griffiths G."/>
            <person name="Pelan S."/>
            <person name="Grafham D."/>
            <person name="Eichler E.E."/>
            <person name="Weinstock G."/>
            <person name="Mardis E.R."/>
            <person name="Wilson R.K."/>
            <person name="Howe K."/>
            <person name="Flicek P."/>
            <person name="Hubbard T."/>
        </authorList>
    </citation>
    <scope>NUCLEOTIDE SEQUENCE [LARGE SCALE GENOMIC DNA]</scope>
    <source>
        <strain evidence="4">C57BL/6J</strain>
    </source>
</reference>
<evidence type="ECO:0000313" key="3">
    <source>
        <dbReference type="EMBL" id="BAE40245.1"/>
    </source>
</evidence>
<reference evidence="4 6" key="9">
    <citation type="journal article" date="2009" name="PLoS Biol.">
        <title>Lineage-specific biology revealed by a finished genome assembly of the mouse.</title>
        <authorList>
            <consortium name="Mouse Genome Sequencing Consortium"/>
            <person name="Church D.M."/>
            <person name="Goodstadt L."/>
            <person name="Hillier L.W."/>
            <person name="Zody M.C."/>
            <person name="Goldstein S."/>
            <person name="She X."/>
            <person name="Bult C.J."/>
            <person name="Agarwala R."/>
            <person name="Cherry J.L."/>
            <person name="DiCuccio M."/>
            <person name="Hlavina W."/>
            <person name="Kapustin Y."/>
            <person name="Meric P."/>
            <person name="Maglott D."/>
            <person name="Birtle Z."/>
            <person name="Marques A.C."/>
            <person name="Graves T."/>
            <person name="Zhou S."/>
            <person name="Teague B."/>
            <person name="Potamousis K."/>
            <person name="Churas C."/>
            <person name="Place M."/>
            <person name="Herschleb J."/>
            <person name="Runnheim R."/>
            <person name="Forrest D."/>
            <person name="Amos-Landgraf J."/>
            <person name="Schwartz D.C."/>
            <person name="Cheng Z."/>
            <person name="Lindblad-Toh K."/>
            <person name="Eichler E.E."/>
            <person name="Ponting C.P."/>
        </authorList>
    </citation>
    <scope>NUCLEOTIDE SEQUENCE [LARGE SCALE GENOMIC DNA]</scope>
    <source>
        <strain evidence="4 6">C57BL/6J</strain>
    </source>
</reference>
<dbReference type="Pfam" id="PF01352">
    <property type="entry name" value="KRAB"/>
    <property type="match status" value="1"/>
</dbReference>
<feature type="domain" description="KRAB" evidence="2">
    <location>
        <begin position="4"/>
        <end position="64"/>
    </location>
</feature>
<dbReference type="GO" id="GO:0006355">
    <property type="term" value="P:regulation of DNA-templated transcription"/>
    <property type="evidence" value="ECO:0007669"/>
    <property type="project" value="InterPro"/>
</dbReference>
<dbReference type="ExpressionAtlas" id="Q3THF1">
    <property type="expression patterns" value="baseline and differential"/>
</dbReference>
<dbReference type="Bgee" id="ENSMUSG00000056019">
    <property type="expression patterns" value="Expressed in animal zygote and 218 other cell types or tissues"/>
</dbReference>
<dbReference type="InterPro" id="IPR036051">
    <property type="entry name" value="KRAB_dom_sf"/>
</dbReference>
<dbReference type="eggNOG" id="KOG1721">
    <property type="taxonomic scope" value="Eukaryota"/>
</dbReference>
<keyword evidence="6" id="KW-1185">Reference proteome</keyword>
<reference evidence="3" key="7">
    <citation type="journal article" date="2005" name="Science">
        <title>The Transcriptional Landscape of the Mammalian Genome.</title>
        <authorList>
            <consortium name="The FANTOM Consortium"/>
            <consortium name="Riken Genome Exploration Research Group and Genome Science Group (Genome Network Project Core Group)"/>
        </authorList>
    </citation>
    <scope>NUCLEOTIDE SEQUENCE</scope>
    <source>
        <strain evidence="3">DBA/2</strain>
    </source>
</reference>
<reference evidence="3" key="2">
    <citation type="journal article" date="2000" name="Genome Res.">
        <title>Normalization and subtraction of cap-trapper-selected cDNAs to prepare full-length cDNA libraries for rapid discovery of new genes.</title>
        <authorList>
            <person name="Carninci P."/>
            <person name="Shibata Y."/>
            <person name="Hayatsu N."/>
            <person name="Sugahara Y."/>
            <person name="Shibata K."/>
            <person name="Itoh M."/>
            <person name="Konno H."/>
            <person name="Okazaki Y."/>
            <person name="Muramatsu M."/>
            <person name="Hayashizaki Y."/>
        </authorList>
    </citation>
    <scope>NUCLEOTIDE SEQUENCE</scope>
    <source>
        <strain evidence="3">DBA/2</strain>
    </source>
</reference>
<dbReference type="EMBL" id="AK168304">
    <property type="protein sequence ID" value="BAE40245.1"/>
    <property type="molecule type" value="mRNA"/>
</dbReference>
<proteinExistence type="evidence at transcript level"/>
<dbReference type="OrthoDB" id="9411774at2759"/>